<name>A0AA88RZ10_CHASR</name>
<evidence type="ECO:0000313" key="3">
    <source>
        <dbReference type="Proteomes" id="UP001187415"/>
    </source>
</evidence>
<keyword evidence="3" id="KW-1185">Reference proteome</keyword>
<evidence type="ECO:0000313" key="2">
    <source>
        <dbReference type="EMBL" id="KAK2824735.1"/>
    </source>
</evidence>
<protein>
    <submittedName>
        <fullName evidence="2">Uncharacterized protein</fullName>
    </submittedName>
</protein>
<feature type="compositionally biased region" description="Basic and acidic residues" evidence="1">
    <location>
        <begin position="14"/>
        <end position="23"/>
    </location>
</feature>
<dbReference type="Proteomes" id="UP001187415">
    <property type="component" value="Unassembled WGS sequence"/>
</dbReference>
<gene>
    <name evidence="2" type="ORF">Q5P01_021910</name>
</gene>
<dbReference type="AlphaFoldDB" id="A0AA88RZ10"/>
<reference evidence="2" key="1">
    <citation type="submission" date="2023-07" db="EMBL/GenBank/DDBJ databases">
        <title>Chromosome-level Genome Assembly of Striped Snakehead (Channa striata).</title>
        <authorList>
            <person name="Liu H."/>
        </authorList>
    </citation>
    <scope>NUCLEOTIDE SEQUENCE</scope>
    <source>
        <strain evidence="2">Gz</strain>
        <tissue evidence="2">Muscle</tissue>
    </source>
</reference>
<sequence>MAQVVLRDPSPDVPNRDEGEAFREVVSSSHQAAADPIPPAPIHPAAEAIHQEAEGPSLQGAVGPSPVVLDQMEVRHHPVALVEVGLLLDPLLAPFPPQPTEDQTGDKRLSRREAWKLTGYSELAAKQQNNTTSWTETHQRLNDLVFLQLF</sequence>
<dbReference type="EMBL" id="JAUPFM010000017">
    <property type="protein sequence ID" value="KAK2824735.1"/>
    <property type="molecule type" value="Genomic_DNA"/>
</dbReference>
<comment type="caution">
    <text evidence="2">The sequence shown here is derived from an EMBL/GenBank/DDBJ whole genome shotgun (WGS) entry which is preliminary data.</text>
</comment>
<organism evidence="2 3">
    <name type="scientific">Channa striata</name>
    <name type="common">Snakehead murrel</name>
    <name type="synonym">Ophicephalus striatus</name>
    <dbReference type="NCBI Taxonomy" id="64152"/>
    <lineage>
        <taxon>Eukaryota</taxon>
        <taxon>Metazoa</taxon>
        <taxon>Chordata</taxon>
        <taxon>Craniata</taxon>
        <taxon>Vertebrata</taxon>
        <taxon>Euteleostomi</taxon>
        <taxon>Actinopterygii</taxon>
        <taxon>Neopterygii</taxon>
        <taxon>Teleostei</taxon>
        <taxon>Neoteleostei</taxon>
        <taxon>Acanthomorphata</taxon>
        <taxon>Anabantaria</taxon>
        <taxon>Anabantiformes</taxon>
        <taxon>Channoidei</taxon>
        <taxon>Channidae</taxon>
        <taxon>Channa</taxon>
    </lineage>
</organism>
<accession>A0AA88RZ10</accession>
<feature type="region of interest" description="Disordered" evidence="1">
    <location>
        <begin position="1"/>
        <end position="64"/>
    </location>
</feature>
<evidence type="ECO:0000256" key="1">
    <source>
        <dbReference type="SAM" id="MobiDB-lite"/>
    </source>
</evidence>
<proteinExistence type="predicted"/>